<evidence type="ECO:0000256" key="1">
    <source>
        <dbReference type="SAM" id="MobiDB-lite"/>
    </source>
</evidence>
<evidence type="ECO:0000313" key="2">
    <source>
        <dbReference type="EMBL" id="KAE9989444.1"/>
    </source>
</evidence>
<sequence>MNFELEDLAAPPRYESSHSHTFSGVNTPAIASRPDNVQLAAVIPELESRPVSTAISELESRPVSMDLPELASTSINDPTNTQSISSLSRIQFPFNIPPGGVQQRRDEGTEDVPRMRGSVAGPGWDDWNEQSGNINISRPPSAAYNPTQGPHILIPQHPQIAVPGSDHTLILSQQVPRPIKGEDEEKGP</sequence>
<dbReference type="AlphaFoldDB" id="A0A8H3VHY6"/>
<proteinExistence type="predicted"/>
<feature type="compositionally biased region" description="Basic and acidic residues" evidence="1">
    <location>
        <begin position="103"/>
        <end position="114"/>
    </location>
</feature>
<evidence type="ECO:0000313" key="3">
    <source>
        <dbReference type="Proteomes" id="UP000490939"/>
    </source>
</evidence>
<accession>A0A8H3VHY6</accession>
<organism evidence="2 3">
    <name type="scientific">Venturia inaequalis</name>
    <name type="common">Apple scab fungus</name>
    <dbReference type="NCBI Taxonomy" id="5025"/>
    <lineage>
        <taxon>Eukaryota</taxon>
        <taxon>Fungi</taxon>
        <taxon>Dikarya</taxon>
        <taxon>Ascomycota</taxon>
        <taxon>Pezizomycotina</taxon>
        <taxon>Dothideomycetes</taxon>
        <taxon>Pleosporomycetidae</taxon>
        <taxon>Venturiales</taxon>
        <taxon>Venturiaceae</taxon>
        <taxon>Venturia</taxon>
    </lineage>
</organism>
<dbReference type="Proteomes" id="UP000490939">
    <property type="component" value="Unassembled WGS sequence"/>
</dbReference>
<feature type="region of interest" description="Disordered" evidence="1">
    <location>
        <begin position="1"/>
        <end position="30"/>
    </location>
</feature>
<feature type="compositionally biased region" description="Polar residues" evidence="1">
    <location>
        <begin position="129"/>
        <end position="148"/>
    </location>
</feature>
<feature type="region of interest" description="Disordered" evidence="1">
    <location>
        <begin position="91"/>
        <end position="153"/>
    </location>
</feature>
<gene>
    <name evidence="2" type="ORF">EG327_002677</name>
</gene>
<dbReference type="EMBL" id="WNWR01000186">
    <property type="protein sequence ID" value="KAE9989444.1"/>
    <property type="molecule type" value="Genomic_DNA"/>
</dbReference>
<protein>
    <submittedName>
        <fullName evidence="2">Uncharacterized protein</fullName>
    </submittedName>
</protein>
<name>A0A8H3VHY6_VENIN</name>
<comment type="caution">
    <text evidence="2">The sequence shown here is derived from an EMBL/GenBank/DDBJ whole genome shotgun (WGS) entry which is preliminary data.</text>
</comment>
<keyword evidence="3" id="KW-1185">Reference proteome</keyword>
<reference evidence="2 3" key="1">
    <citation type="submission" date="2019-07" db="EMBL/GenBank/DDBJ databases">
        <title>Venturia inaequalis Genome Resource.</title>
        <authorList>
            <person name="Lichtner F.J."/>
        </authorList>
    </citation>
    <scope>NUCLEOTIDE SEQUENCE [LARGE SCALE GENOMIC DNA]</scope>
    <source>
        <strain evidence="2 3">DMI_063113</strain>
    </source>
</reference>